<keyword evidence="4 7" id="KW-0547">Nucleotide-binding</keyword>
<keyword evidence="2" id="KW-0723">Serine/threonine-protein kinase</keyword>
<feature type="compositionally biased region" description="Low complexity" evidence="8">
    <location>
        <begin position="408"/>
        <end position="483"/>
    </location>
</feature>
<keyword evidence="3 11" id="KW-0808">Transferase</keyword>
<dbReference type="EC" id="2.7.11.1" evidence="1"/>
<keyword evidence="6 7" id="KW-0067">ATP-binding</keyword>
<feature type="compositionally biased region" description="Gly residues" evidence="8">
    <location>
        <begin position="325"/>
        <end position="335"/>
    </location>
</feature>
<proteinExistence type="predicted"/>
<dbReference type="PROSITE" id="PS50011">
    <property type="entry name" value="PROTEIN_KINASE_DOM"/>
    <property type="match status" value="1"/>
</dbReference>
<feature type="region of interest" description="Disordered" evidence="8">
    <location>
        <begin position="408"/>
        <end position="522"/>
    </location>
</feature>
<evidence type="ECO:0000313" key="11">
    <source>
        <dbReference type="EMBL" id="MBB4287203.1"/>
    </source>
</evidence>
<keyword evidence="9" id="KW-0812">Transmembrane</keyword>
<feature type="compositionally biased region" description="Low complexity" evidence="8">
    <location>
        <begin position="592"/>
        <end position="624"/>
    </location>
</feature>
<dbReference type="SMART" id="SM00220">
    <property type="entry name" value="S_TKc"/>
    <property type="match status" value="1"/>
</dbReference>
<keyword evidence="9" id="KW-1133">Transmembrane helix</keyword>
<evidence type="ECO:0000256" key="3">
    <source>
        <dbReference type="ARBA" id="ARBA00022679"/>
    </source>
</evidence>
<reference evidence="11 12" key="1">
    <citation type="submission" date="2020-08" db="EMBL/GenBank/DDBJ databases">
        <title>Genome sequencing of Purple Non-Sulfur Bacteria from various extreme environments.</title>
        <authorList>
            <person name="Mayer M."/>
        </authorList>
    </citation>
    <scope>NUCLEOTIDE SEQUENCE [LARGE SCALE GENOMIC DNA]</scope>
    <source>
        <strain evidence="11 12">JA135</strain>
    </source>
</reference>
<evidence type="ECO:0000256" key="8">
    <source>
        <dbReference type="SAM" id="MobiDB-lite"/>
    </source>
</evidence>
<keyword evidence="9" id="KW-0472">Membrane</keyword>
<dbReference type="InterPro" id="IPR017441">
    <property type="entry name" value="Protein_kinase_ATP_BS"/>
</dbReference>
<dbReference type="Gene3D" id="3.30.200.20">
    <property type="entry name" value="Phosphorylase Kinase, domain 1"/>
    <property type="match status" value="1"/>
</dbReference>
<dbReference type="PROSITE" id="PS00108">
    <property type="entry name" value="PROTEIN_KINASE_ST"/>
    <property type="match status" value="1"/>
</dbReference>
<keyword evidence="12" id="KW-1185">Reference proteome</keyword>
<evidence type="ECO:0000256" key="4">
    <source>
        <dbReference type="ARBA" id="ARBA00022741"/>
    </source>
</evidence>
<protein>
    <recommendedName>
        <fullName evidence="1">non-specific serine/threonine protein kinase</fullName>
        <ecNumber evidence="1">2.7.11.1</ecNumber>
    </recommendedName>
</protein>
<dbReference type="PANTHER" id="PTHR43289">
    <property type="entry name" value="MITOGEN-ACTIVATED PROTEIN KINASE KINASE KINASE 20-RELATED"/>
    <property type="match status" value="1"/>
</dbReference>
<dbReference type="PANTHER" id="PTHR43289:SF30">
    <property type="entry name" value="NON-SPECIFIC SERINE_THREONINE PROTEIN KINASE"/>
    <property type="match status" value="1"/>
</dbReference>
<accession>A0A7W6WLY6</accession>
<evidence type="ECO:0000256" key="7">
    <source>
        <dbReference type="PROSITE-ProRule" id="PRU10141"/>
    </source>
</evidence>
<dbReference type="Pfam" id="PF00069">
    <property type="entry name" value="Pkinase"/>
    <property type="match status" value="1"/>
</dbReference>
<evidence type="ECO:0000256" key="9">
    <source>
        <dbReference type="SAM" id="Phobius"/>
    </source>
</evidence>
<dbReference type="CDD" id="cd14014">
    <property type="entry name" value="STKc_PknB_like"/>
    <property type="match status" value="1"/>
</dbReference>
<feature type="binding site" evidence="7">
    <location>
        <position position="50"/>
    </location>
    <ligand>
        <name>ATP</name>
        <dbReference type="ChEBI" id="CHEBI:30616"/>
    </ligand>
</feature>
<dbReference type="FunFam" id="1.10.510.10:FF:000021">
    <property type="entry name" value="Serine/threonine protein kinase"/>
    <property type="match status" value="1"/>
</dbReference>
<keyword evidence="5" id="KW-0418">Kinase</keyword>
<dbReference type="Proteomes" id="UP000555728">
    <property type="component" value="Unassembled WGS sequence"/>
</dbReference>
<feature type="domain" description="Protein kinase" evidence="10">
    <location>
        <begin position="21"/>
        <end position="295"/>
    </location>
</feature>
<organism evidence="11 12">
    <name type="scientific">Roseospira goensis</name>
    <dbReference type="NCBI Taxonomy" id="391922"/>
    <lineage>
        <taxon>Bacteria</taxon>
        <taxon>Pseudomonadati</taxon>
        <taxon>Pseudomonadota</taxon>
        <taxon>Alphaproteobacteria</taxon>
        <taxon>Rhodospirillales</taxon>
        <taxon>Rhodospirillaceae</taxon>
        <taxon>Roseospira</taxon>
    </lineage>
</organism>
<dbReference type="InterPro" id="IPR025493">
    <property type="entry name" value="DUF4384"/>
</dbReference>
<dbReference type="SUPFAM" id="SSF56112">
    <property type="entry name" value="Protein kinase-like (PK-like)"/>
    <property type="match status" value="1"/>
</dbReference>
<dbReference type="PROSITE" id="PS00107">
    <property type="entry name" value="PROTEIN_KINASE_ATP"/>
    <property type="match status" value="1"/>
</dbReference>
<dbReference type="Gene3D" id="1.10.510.10">
    <property type="entry name" value="Transferase(Phosphotransferase) domain 1"/>
    <property type="match status" value="1"/>
</dbReference>
<evidence type="ECO:0000256" key="1">
    <source>
        <dbReference type="ARBA" id="ARBA00012513"/>
    </source>
</evidence>
<evidence type="ECO:0000259" key="10">
    <source>
        <dbReference type="PROSITE" id="PS50011"/>
    </source>
</evidence>
<evidence type="ECO:0000313" key="12">
    <source>
        <dbReference type="Proteomes" id="UP000555728"/>
    </source>
</evidence>
<feature type="transmembrane region" description="Helical" evidence="9">
    <location>
        <begin position="382"/>
        <end position="403"/>
    </location>
</feature>
<dbReference type="InterPro" id="IPR008271">
    <property type="entry name" value="Ser/Thr_kinase_AS"/>
</dbReference>
<evidence type="ECO:0000256" key="6">
    <source>
        <dbReference type="ARBA" id="ARBA00022840"/>
    </source>
</evidence>
<evidence type="ECO:0000256" key="2">
    <source>
        <dbReference type="ARBA" id="ARBA00022527"/>
    </source>
</evidence>
<comment type="caution">
    <text evidence="11">The sequence shown here is derived from an EMBL/GenBank/DDBJ whole genome shotgun (WGS) entry which is preliminary data.</text>
</comment>
<dbReference type="InterPro" id="IPR011009">
    <property type="entry name" value="Kinase-like_dom_sf"/>
</dbReference>
<dbReference type="InterPro" id="IPR000719">
    <property type="entry name" value="Prot_kinase_dom"/>
</dbReference>
<dbReference type="GO" id="GO:0004674">
    <property type="term" value="F:protein serine/threonine kinase activity"/>
    <property type="evidence" value="ECO:0007669"/>
    <property type="project" value="UniProtKB-KW"/>
</dbReference>
<name>A0A7W6WLY6_9PROT</name>
<gene>
    <name evidence="11" type="ORF">GGD88_002947</name>
</gene>
<dbReference type="EMBL" id="JACIGI010000030">
    <property type="protein sequence ID" value="MBB4287203.1"/>
    <property type="molecule type" value="Genomic_DNA"/>
</dbReference>
<dbReference type="AlphaFoldDB" id="A0A7W6WLY6"/>
<feature type="region of interest" description="Disordered" evidence="8">
    <location>
        <begin position="322"/>
        <end position="373"/>
    </location>
</feature>
<dbReference type="RefSeq" id="WP_184436708.1">
    <property type="nucleotide sequence ID" value="NZ_JACIGI010000030.1"/>
</dbReference>
<sequence>MPNGADQGGAQAETLGHLGKYTLRRVLGKGAMGIVYEGYDDILDRTVAIKTIRSELWDSDDAAEMRERFIREARAVARMSHPNIVTLYEFDEKDGTGFIALEYVAGQTLKAHAAAAPERRLPPEEAAEIAGRILDGLAYSHTREVTHRDIKPGNIMLTPDGQVKILDFGVARLATAGITVAGSMLGTPAYMAPEQLMGKQVDHRADLYSVGVVLYEMLTGRKPHEGDFNQIHMQVLHAEPDPPSALVPGLPPALDTVVMTALAKTPDARYPDAASFAAALRDAVGTATAGPMPWTGMDPDATVVAPSGAGTWPGTAGGRVTATGTGTGTGRGAGTGWSTRTGAGPGPGMGMGTATGTGRPGPGGVGPAAGPEPAPVKRTGGLAVWLLLLLLIAAAGGAGWWWLQQQPAPPARQASTPDAPADSTAPSTPPSTASPGTATETTAGTSPDTAPRAASAPADPAAPAIASATPDPETSDSAAAAKPAPRPTPGDTTAPAGAEADGRPAGQPAADRGDTTWAGTTWDDILADPGLREVLDDTSPETLLGDASLEDILGDKSIEEALTDGSLDHLLREQGLDPALIAGVGADGGAGAASDPGPAPAPASDQVAARPETPAAPAAPATPRLEVSTPRGAQPVYAAGEALDLTLRTEAPLYTYCFYEMGHGDIVRLFPNQFASDALIRPDQALRLPGDQPFLIRLDTPGEVERVACIGAERDLTPHLAGLLGGAGFEVLAIESLDEILDAIAAAAPGPTARSTVTVRVQ</sequence>
<dbReference type="Pfam" id="PF14326">
    <property type="entry name" value="DUF4384"/>
    <property type="match status" value="1"/>
</dbReference>
<feature type="compositionally biased region" description="Gly residues" evidence="8">
    <location>
        <begin position="343"/>
        <end position="367"/>
    </location>
</feature>
<dbReference type="GO" id="GO:0005524">
    <property type="term" value="F:ATP binding"/>
    <property type="evidence" value="ECO:0007669"/>
    <property type="project" value="UniProtKB-UniRule"/>
</dbReference>
<evidence type="ECO:0000256" key="5">
    <source>
        <dbReference type="ARBA" id="ARBA00022777"/>
    </source>
</evidence>
<feature type="region of interest" description="Disordered" evidence="8">
    <location>
        <begin position="587"/>
        <end position="629"/>
    </location>
</feature>